<dbReference type="Gene3D" id="2.70.100.10">
    <property type="entry name" value="Glycoside hydrolase, family 7, domain"/>
    <property type="match status" value="1"/>
</dbReference>
<dbReference type="GO" id="GO:0030245">
    <property type="term" value="P:cellulose catabolic process"/>
    <property type="evidence" value="ECO:0007669"/>
    <property type="project" value="UniProtKB-KW"/>
</dbReference>
<dbReference type="SUPFAM" id="SSF49899">
    <property type="entry name" value="Concanavalin A-like lectins/glucanases"/>
    <property type="match status" value="1"/>
</dbReference>
<dbReference type="GO" id="GO:0016162">
    <property type="term" value="F:cellulose 1,4-beta-cellobiosidase activity"/>
    <property type="evidence" value="ECO:0007669"/>
    <property type="project" value="UniProtKB-EC"/>
</dbReference>
<organism evidence="10 11">
    <name type="scientific">Tulasnella calospora MUT 4182</name>
    <dbReference type="NCBI Taxonomy" id="1051891"/>
    <lineage>
        <taxon>Eukaryota</taxon>
        <taxon>Fungi</taxon>
        <taxon>Dikarya</taxon>
        <taxon>Basidiomycota</taxon>
        <taxon>Agaricomycotina</taxon>
        <taxon>Agaricomycetes</taxon>
        <taxon>Cantharellales</taxon>
        <taxon>Tulasnellaceae</taxon>
        <taxon>Tulasnella</taxon>
    </lineage>
</organism>
<dbReference type="STRING" id="1051891.A0A0C3Q940"/>
<evidence type="ECO:0000313" key="11">
    <source>
        <dbReference type="Proteomes" id="UP000054248"/>
    </source>
</evidence>
<gene>
    <name evidence="10" type="ORF">M407DRAFT_57419</name>
</gene>
<evidence type="ECO:0000256" key="6">
    <source>
        <dbReference type="ARBA" id="ARBA00023277"/>
    </source>
</evidence>
<feature type="non-terminal residue" evidence="10">
    <location>
        <position position="151"/>
    </location>
</feature>
<keyword evidence="11" id="KW-1185">Reference proteome</keyword>
<evidence type="ECO:0000256" key="2">
    <source>
        <dbReference type="ARBA" id="ARBA00006044"/>
    </source>
</evidence>
<dbReference type="PANTHER" id="PTHR33753">
    <property type="entry name" value="1,4-BETA-D-GLUCAN CELLOBIOHYDROLASE B"/>
    <property type="match status" value="1"/>
</dbReference>
<dbReference type="Pfam" id="PF00840">
    <property type="entry name" value="Glyco_hydro_7"/>
    <property type="match status" value="1"/>
</dbReference>
<evidence type="ECO:0000256" key="3">
    <source>
        <dbReference type="ARBA" id="ARBA00022729"/>
    </source>
</evidence>
<evidence type="ECO:0000256" key="8">
    <source>
        <dbReference type="ARBA" id="ARBA00023326"/>
    </source>
</evidence>
<comment type="catalytic activity">
    <reaction evidence="1">
        <text>Hydrolysis of (1-&gt;4)-beta-D-glucosidic linkages in cellulose and cellotetraose, releasing cellobiose from the non-reducing ends of the chains.</text>
        <dbReference type="EC" id="3.2.1.91"/>
    </reaction>
</comment>
<evidence type="ECO:0000256" key="5">
    <source>
        <dbReference type="ARBA" id="ARBA00023001"/>
    </source>
</evidence>
<keyword evidence="8 9" id="KW-0624">Polysaccharide degradation</keyword>
<accession>A0A0C3Q940</accession>
<dbReference type="InterPro" id="IPR013320">
    <property type="entry name" value="ConA-like_dom_sf"/>
</dbReference>
<dbReference type="PRINTS" id="PR00734">
    <property type="entry name" value="GLHYDRLASE7"/>
</dbReference>
<evidence type="ECO:0000256" key="7">
    <source>
        <dbReference type="ARBA" id="ARBA00023295"/>
    </source>
</evidence>
<dbReference type="Proteomes" id="UP000054248">
    <property type="component" value="Unassembled WGS sequence"/>
</dbReference>
<dbReference type="AlphaFoldDB" id="A0A0C3Q940"/>
<keyword evidence="6" id="KW-0119">Carbohydrate metabolism</keyword>
<keyword evidence="5 9" id="KW-0136">Cellulose degradation</keyword>
<name>A0A0C3Q940_9AGAM</name>
<protein>
    <recommendedName>
        <fullName evidence="9">Glucanase</fullName>
        <ecNumber evidence="9">3.2.1.-</ecNumber>
    </recommendedName>
</protein>
<dbReference type="InterPro" id="IPR037019">
    <property type="entry name" value="Glyco_hydro_7_sf"/>
</dbReference>
<keyword evidence="7 9" id="KW-0326">Glycosidase</keyword>
<evidence type="ECO:0000256" key="4">
    <source>
        <dbReference type="ARBA" id="ARBA00022801"/>
    </source>
</evidence>
<dbReference type="HOGENOM" id="CLU_020817_2_0_1"/>
<dbReference type="InterPro" id="IPR001722">
    <property type="entry name" value="Glyco_hydro_7"/>
</dbReference>
<reference evidence="11" key="2">
    <citation type="submission" date="2015-01" db="EMBL/GenBank/DDBJ databases">
        <title>Evolutionary Origins and Diversification of the Mycorrhizal Mutualists.</title>
        <authorList>
            <consortium name="DOE Joint Genome Institute"/>
            <consortium name="Mycorrhizal Genomics Consortium"/>
            <person name="Kohler A."/>
            <person name="Kuo A."/>
            <person name="Nagy L.G."/>
            <person name="Floudas D."/>
            <person name="Copeland A."/>
            <person name="Barry K.W."/>
            <person name="Cichocki N."/>
            <person name="Veneault-Fourrey C."/>
            <person name="LaButti K."/>
            <person name="Lindquist E.A."/>
            <person name="Lipzen A."/>
            <person name="Lundell T."/>
            <person name="Morin E."/>
            <person name="Murat C."/>
            <person name="Riley R."/>
            <person name="Ohm R."/>
            <person name="Sun H."/>
            <person name="Tunlid A."/>
            <person name="Henrissat B."/>
            <person name="Grigoriev I.V."/>
            <person name="Hibbett D.S."/>
            <person name="Martin F."/>
        </authorList>
    </citation>
    <scope>NUCLEOTIDE SEQUENCE [LARGE SCALE GENOMIC DNA]</scope>
    <source>
        <strain evidence="11">MUT 4182</strain>
    </source>
</reference>
<keyword evidence="3" id="KW-0732">Signal</keyword>
<comment type="similarity">
    <text evidence="2 9">Belongs to the glycosyl hydrolase 7 (cellulase C) family.</text>
</comment>
<evidence type="ECO:0000256" key="1">
    <source>
        <dbReference type="ARBA" id="ARBA00001641"/>
    </source>
</evidence>
<proteinExistence type="inferred from homology"/>
<dbReference type="EMBL" id="KN823024">
    <property type="protein sequence ID" value="KIO26460.1"/>
    <property type="molecule type" value="Genomic_DNA"/>
</dbReference>
<keyword evidence="4 9" id="KW-0378">Hydrolase</keyword>
<dbReference type="OrthoDB" id="412382at2759"/>
<evidence type="ECO:0000256" key="9">
    <source>
        <dbReference type="RuleBase" id="RU361164"/>
    </source>
</evidence>
<evidence type="ECO:0000313" key="10">
    <source>
        <dbReference type="EMBL" id="KIO26460.1"/>
    </source>
</evidence>
<sequence length="151" mass="16023">VDTTKKFTVVTQFITDNGTATGNLSEIRRLYVQNGVVIANSVNKIAGIPAVNSITQAYCDAQKSVFGDTTSFQNHGGLTAMGKSLVRGGVLVLSVWDDYAVNMLWLDSTYPTDCTKDGCFRGTCPTTSGVPAEVEVSASNASVIYSNIRVG</sequence>
<feature type="non-terminal residue" evidence="10">
    <location>
        <position position="1"/>
    </location>
</feature>
<dbReference type="EC" id="3.2.1.-" evidence="9"/>
<dbReference type="PANTHER" id="PTHR33753:SF2">
    <property type="entry name" value="GLYCOSIDE HYDROLASE FAMILY 7 PROTEIN"/>
    <property type="match status" value="1"/>
</dbReference>
<reference evidence="10 11" key="1">
    <citation type="submission" date="2014-04" db="EMBL/GenBank/DDBJ databases">
        <authorList>
            <consortium name="DOE Joint Genome Institute"/>
            <person name="Kuo A."/>
            <person name="Girlanda M."/>
            <person name="Perotto S."/>
            <person name="Kohler A."/>
            <person name="Nagy L.G."/>
            <person name="Floudas D."/>
            <person name="Copeland A."/>
            <person name="Barry K.W."/>
            <person name="Cichocki N."/>
            <person name="Veneault-Fourrey C."/>
            <person name="LaButti K."/>
            <person name="Lindquist E.A."/>
            <person name="Lipzen A."/>
            <person name="Lundell T."/>
            <person name="Morin E."/>
            <person name="Murat C."/>
            <person name="Sun H."/>
            <person name="Tunlid A."/>
            <person name="Henrissat B."/>
            <person name="Grigoriev I.V."/>
            <person name="Hibbett D.S."/>
            <person name="Martin F."/>
            <person name="Nordberg H.P."/>
            <person name="Cantor M.N."/>
            <person name="Hua S.X."/>
        </authorList>
    </citation>
    <scope>NUCLEOTIDE SEQUENCE [LARGE SCALE GENOMIC DNA]</scope>
    <source>
        <strain evidence="10 11">MUT 4182</strain>
    </source>
</reference>